<keyword evidence="1" id="KW-0732">Signal</keyword>
<evidence type="ECO:0000313" key="3">
    <source>
        <dbReference type="Proteomes" id="UP000694864"/>
    </source>
</evidence>
<dbReference type="InterPro" id="IPR036318">
    <property type="entry name" value="FAD-bd_PCMH-like_sf"/>
</dbReference>
<dbReference type="Proteomes" id="UP000694864">
    <property type="component" value="Chromosome 4"/>
</dbReference>
<dbReference type="SUPFAM" id="SSF56176">
    <property type="entry name" value="FAD-binding/transporter-associated domain-like"/>
    <property type="match status" value="1"/>
</dbReference>
<name>A0ABM1RN55_CAMSA</name>
<gene>
    <name evidence="4" type="primary">LOC109132702</name>
</gene>
<evidence type="ECO:0000313" key="4">
    <source>
        <dbReference type="RefSeq" id="XP_019100443.1"/>
    </source>
</evidence>
<dbReference type="InterPro" id="IPR006094">
    <property type="entry name" value="Oxid_FAD_bind_N"/>
</dbReference>
<reference evidence="3" key="1">
    <citation type="journal article" date="2014" name="Nat. Commun.">
        <title>The emerging biofuel crop Camelina sativa retains a highly undifferentiated hexaploid genome structure.</title>
        <authorList>
            <person name="Kagale S."/>
            <person name="Koh C."/>
            <person name="Nixon J."/>
            <person name="Bollina V."/>
            <person name="Clarke W.E."/>
            <person name="Tuteja R."/>
            <person name="Spillane C."/>
            <person name="Robinson S.J."/>
            <person name="Links M.G."/>
            <person name="Clarke C."/>
            <person name="Higgins E.E."/>
            <person name="Huebert T."/>
            <person name="Sharpe A.G."/>
            <person name="Parkin I.A."/>
        </authorList>
    </citation>
    <scope>NUCLEOTIDE SEQUENCE [LARGE SCALE GENOMIC DNA]</scope>
    <source>
        <strain evidence="3">cv. DH55</strain>
    </source>
</reference>
<dbReference type="GeneID" id="109132702"/>
<protein>
    <submittedName>
        <fullName evidence="4">Reticuline oxidase-like protein isoform X1</fullName>
    </submittedName>
</protein>
<accession>A0ABM1RN55</accession>
<feature type="domain" description="FAD linked oxidase N-terminal" evidence="2">
    <location>
        <begin position="81"/>
        <end position="162"/>
    </location>
</feature>
<organism evidence="3 4">
    <name type="scientific">Camelina sativa</name>
    <name type="common">False flax</name>
    <name type="synonym">Myagrum sativum</name>
    <dbReference type="NCBI Taxonomy" id="90675"/>
    <lineage>
        <taxon>Eukaryota</taxon>
        <taxon>Viridiplantae</taxon>
        <taxon>Streptophyta</taxon>
        <taxon>Embryophyta</taxon>
        <taxon>Tracheophyta</taxon>
        <taxon>Spermatophyta</taxon>
        <taxon>Magnoliopsida</taxon>
        <taxon>eudicotyledons</taxon>
        <taxon>Gunneridae</taxon>
        <taxon>Pentapetalae</taxon>
        <taxon>rosids</taxon>
        <taxon>malvids</taxon>
        <taxon>Brassicales</taxon>
        <taxon>Brassicaceae</taxon>
        <taxon>Camelineae</taxon>
        <taxon>Camelina</taxon>
    </lineage>
</organism>
<dbReference type="Gene3D" id="3.30.43.10">
    <property type="entry name" value="Uridine Diphospho-n-acetylenolpyruvylglucosamine Reductase, domain 2"/>
    <property type="match status" value="1"/>
</dbReference>
<dbReference type="Pfam" id="PF01565">
    <property type="entry name" value="FAD_binding_4"/>
    <property type="match status" value="1"/>
</dbReference>
<sequence>MAFAIPIAFLVTLLLVSVPSSSSTTLQQDFMQCLVDNSDVSFPITASFFSPDQNATLFKEELESTAQNLRYLTPSNPKPIFIFEPLYETHVQAAVVCAKKLQLQLRVRSGGHDYEGLSFVAEDETPFVVVDLSKLRQVDVDLDSNSAWAHAGATNGEVYYRVIHSTILISQTQGTNLGQEVEYKKSSIDLGSLLQPCFHPMDL</sequence>
<dbReference type="PANTHER" id="PTHR32448">
    <property type="entry name" value="OS08G0158400 PROTEIN"/>
    <property type="match status" value="1"/>
</dbReference>
<dbReference type="InterPro" id="IPR016167">
    <property type="entry name" value="FAD-bd_PCMH_sub1"/>
</dbReference>
<evidence type="ECO:0000259" key="2">
    <source>
        <dbReference type="Pfam" id="PF01565"/>
    </source>
</evidence>
<feature type="signal peptide" evidence="1">
    <location>
        <begin position="1"/>
        <end position="23"/>
    </location>
</feature>
<keyword evidence="3" id="KW-1185">Reference proteome</keyword>
<proteinExistence type="predicted"/>
<reference evidence="4" key="2">
    <citation type="submission" date="2025-08" db="UniProtKB">
        <authorList>
            <consortium name="RefSeq"/>
        </authorList>
    </citation>
    <scope>IDENTIFICATION</scope>
    <source>
        <tissue evidence="4">Leaf</tissue>
    </source>
</reference>
<feature type="chain" id="PRO_5046685741" evidence="1">
    <location>
        <begin position="24"/>
        <end position="203"/>
    </location>
</feature>
<evidence type="ECO:0000256" key="1">
    <source>
        <dbReference type="SAM" id="SignalP"/>
    </source>
</evidence>
<dbReference type="RefSeq" id="XP_019100443.1">
    <property type="nucleotide sequence ID" value="XM_019244898.1"/>
</dbReference>